<evidence type="ECO:0000313" key="4">
    <source>
        <dbReference type="Proteomes" id="UP000236000"/>
    </source>
</evidence>
<dbReference type="EMBL" id="PJKA01000013">
    <property type="protein sequence ID" value="PNC17008.1"/>
    <property type="molecule type" value="Genomic_DNA"/>
</dbReference>
<dbReference type="AlphaFoldDB" id="A0A2N8HAX4"/>
<proteinExistence type="predicted"/>
<dbReference type="InterPro" id="IPR014710">
    <property type="entry name" value="RmlC-like_jellyroll"/>
</dbReference>
<name>A0A2N8HAX4_9BACT</name>
<dbReference type="Gene3D" id="2.60.120.10">
    <property type="entry name" value="Jelly Rolls"/>
    <property type="match status" value="1"/>
</dbReference>
<gene>
    <name evidence="3" type="ORF">CXU22_10190</name>
</gene>
<dbReference type="InterPro" id="IPR011051">
    <property type="entry name" value="RmlC_Cupin_sf"/>
</dbReference>
<accession>A0A2N8HAX4</accession>
<keyword evidence="1" id="KW-0479">Metal-binding</keyword>
<dbReference type="PANTHER" id="PTHR35848">
    <property type="entry name" value="OXALATE-BINDING PROTEIN"/>
    <property type="match status" value="1"/>
</dbReference>
<comment type="caution">
    <text evidence="3">The sequence shown here is derived from an EMBL/GenBank/DDBJ whole genome shotgun (WGS) entry which is preliminary data.</text>
</comment>
<dbReference type="InterPro" id="IPR051610">
    <property type="entry name" value="GPI/OXD"/>
</dbReference>
<dbReference type="GO" id="GO:0046872">
    <property type="term" value="F:metal ion binding"/>
    <property type="evidence" value="ECO:0007669"/>
    <property type="project" value="UniProtKB-KW"/>
</dbReference>
<evidence type="ECO:0000313" key="3">
    <source>
        <dbReference type="EMBL" id="PNC17008.1"/>
    </source>
</evidence>
<organism evidence="3 4">
    <name type="scientific">Akkermansia muciniphila</name>
    <dbReference type="NCBI Taxonomy" id="239935"/>
    <lineage>
        <taxon>Bacteria</taxon>
        <taxon>Pseudomonadati</taxon>
        <taxon>Verrucomicrobiota</taxon>
        <taxon>Verrucomicrobiia</taxon>
        <taxon>Verrucomicrobiales</taxon>
        <taxon>Akkermansiaceae</taxon>
        <taxon>Akkermansia</taxon>
    </lineage>
</organism>
<dbReference type="Pfam" id="PF07883">
    <property type="entry name" value="Cupin_2"/>
    <property type="match status" value="1"/>
</dbReference>
<dbReference type="OrthoDB" id="1094211at2"/>
<dbReference type="InterPro" id="IPR013096">
    <property type="entry name" value="Cupin_2"/>
</dbReference>
<evidence type="ECO:0000259" key="2">
    <source>
        <dbReference type="Pfam" id="PF07883"/>
    </source>
</evidence>
<dbReference type="SUPFAM" id="SSF51182">
    <property type="entry name" value="RmlC-like cupins"/>
    <property type="match status" value="1"/>
</dbReference>
<sequence length="132" mass="14122">MDHQGPQGRVRPGAQLTCMDAFSPIPNHAGFTARPLFAEAQGILKKGAFAKMEPGGGGPLSPHRHAHAHLFIVTRGTVTVLMEEEERTVREHESLLVPGGVLHAVWNRSPEPAEIVGLALEASCTPPIPSNQ</sequence>
<protein>
    <submittedName>
        <fullName evidence="3">Cupin domain-containing protein</fullName>
    </submittedName>
</protein>
<feature type="domain" description="Cupin type-2" evidence="2">
    <location>
        <begin position="50"/>
        <end position="116"/>
    </location>
</feature>
<reference evidence="3 4" key="1">
    <citation type="journal article" date="2017" name="BMC Genomics">
        <title>Genome sequencing of 39 Akkermansia muciniphila isolates reveals its population structure, genomic and functional diverisity, and global distribution in mammalian gut microbiotas.</title>
        <authorList>
            <person name="Guo X."/>
            <person name="Li S."/>
            <person name="Zhang J."/>
            <person name="Wu F."/>
            <person name="Li X."/>
            <person name="Wu D."/>
            <person name="Zhang M."/>
            <person name="Ou Z."/>
            <person name="Jie Z."/>
            <person name="Yan Q."/>
            <person name="Li P."/>
            <person name="Yi J."/>
            <person name="Peng Y."/>
        </authorList>
    </citation>
    <scope>NUCLEOTIDE SEQUENCE [LARGE SCALE GENOMIC DNA]</scope>
    <source>
        <strain evidence="3 4">GP24</strain>
    </source>
</reference>
<evidence type="ECO:0000256" key="1">
    <source>
        <dbReference type="ARBA" id="ARBA00022723"/>
    </source>
</evidence>
<dbReference type="Proteomes" id="UP000236000">
    <property type="component" value="Unassembled WGS sequence"/>
</dbReference>